<sequence>MIFRMISGVKHFSKLQIIVLCILFGQIHHTWARTKHVYKTPDGEFKERTREKFESEFDEWESYKNAWNRDTNKFKDRLYPFGEQYGDEFDPTRNVHVNFDLQTDVPFFGQVFDSAVITNHGYISLNTTFKSYKYLSKGWPNKQWPHDMDPPLIAPYYARVEISDDSRLWYRHFYEDMWPEDGPVRKERDIAKEMLFEFSIEVRAAVVGADLFVGKYGFIVTWENVTHSPICRSGPCPRNTFQAVVVTDGKETYTIINYWNLTWSGTGDDKGVNPEYKAQAGFNAGNGTEFYPLPYSGTNEILRLATSAGSNVTGRYIYRVDDEIIIKGGCTNDTQASSILEMYPRFGGMMGGGEVNVSGPCFAPNDRILCKFGDKVVEGQYIHMMRARCIQPALTQRGLIDVELTNGRHHKHRNTFNVVMLDKIPYGVRLDPFGDWESTDPYALVMRWDRMVLTHLPYKTVSIKLYGYREANGEAVWELLMTLRTEESNNGVFTFYPRDHRCDTYHKCESFMIGAVAISLNDQFKDHPKTIWSQITPLGWYVGQHWREKWGEDWPEDKCLDWKRNENKNRTWYQELPPCPCRLEQALADFGQWQPFDFCSMYKEDSCLYHDKNIKHCVMTTYPSHHGSGSQCCYNHDGDLMSTCDSETTGIPTRKHQFGLYPYKVGDIPNLSHWLEDKLPYYYCCMWNATCYNYIKQRETMNCYSYNNSRPATVYGDPHFVTFDGTKYIFNGKGEFWLLRNKAVDFRLQGRMEQPHNKTFGRVRGTLLTSIAMQELNSAKVEVQLGMYTGRRKLRVLVDDQLRLFDEVGRRWQDYMNVSIVCNDASENFTHSNFTILFPSGVGVNVAAFARSLHVIVAAPAHYKFNTWGLFGNWNNNSKADFRIPSGQTDDYHSYTIIHDKFGMMWLINKNESLFRYQASKTFEYFIADAKTFQPFHQIPQIVPIGGNWNKSQVDDVCYNHEGCWFDYMVTGDRELAKASRQTGEWFDELREMGQYRNSCGILYVPYAKKSTYNTFLDTKVYITGCWPGYELRGWAGPYTCERERYNRYIHWYPWVSARCYSVGTIQIHTALMVVVPLILIIVASIIIACCCWKKRTQRLLDDGDEKRAKRKRDILKTIVSKSDLEKAEKNYANKNEMISDKCGDSVEQTHVDNESFTNDNKNSNEFGKYQNDAPKAIKDAAIADTIPMKTYDVSNNLKDAGEYDTIASIQSSERTTHGYHKRRSDFVIREIPMHDPNKSSPSQVGSRGRRRGSLRKRRSSTGSITSQKRKNKGSETGEHACSSKESLHKSNQPLKHAGENIYESKPRQTSLEQNKKAENDNRKAQVTTGAGNGESTNTHTVIAVIESSDNSNDTETAAYNIDKHVISSKQSQSFTPHSILSTPNSSRSGTPVKKRVSIKSSRESPPITPGFNRQRIYMNILETQNELVSMNPNFGDEPPPPLPPPRLKERYINMGIINTAYEDDNSIDSELGQIHSDMMTRDLARIHMETKQRIESRRSSGPPTEPVLETSSRESTTPEKERIEDSPPPVPKPMAYSSTTPAAPPNSYVKTDVVPRLTPAYTNVPQKSAQTGYEPTRSSAYTPATTSPYRPNYTTPSSRSPYTPMTTKQSTTPTGTSPKPTQFSSAPVSSSSSPIKPASSFGSKSPDATQPSQAYAPSYSNYGSRFRPSGNPTQRESRLSANPYANVSPKNEGGLSPNPYSNASPKRESKLSPNPYLNASPKRESRLSPNPYSNVSPKSSNSLPRSDNSSFGGSSRGGFDRSPGAARSVHDRSPGAARSVHDRSPGAARSAHDRSPGAARSVHDRSPGAARSAHDRSPGAARFLHERSPGAARYPRGNPPSDPR</sequence>
<feature type="compositionally biased region" description="Basic residues" evidence="6">
    <location>
        <begin position="1248"/>
        <end position="1260"/>
    </location>
</feature>
<comment type="caution">
    <text evidence="10">The sequence shown here is derived from an EMBL/GenBank/DDBJ whole genome shotgun (WGS) entry which is preliminary data.</text>
</comment>
<reference evidence="10" key="1">
    <citation type="submission" date="2022-03" db="EMBL/GenBank/DDBJ databases">
        <authorList>
            <person name="Martin C."/>
        </authorList>
    </citation>
    <scope>NUCLEOTIDE SEQUENCE</scope>
</reference>
<dbReference type="InterPro" id="IPR005533">
    <property type="entry name" value="AMOP_dom"/>
</dbReference>
<evidence type="ECO:0000259" key="7">
    <source>
        <dbReference type="PROSITE" id="PS50856"/>
    </source>
</evidence>
<gene>
    <name evidence="10" type="ORF">OFUS_LOCUS5349</name>
</gene>
<feature type="compositionally biased region" description="Polar residues" evidence="6">
    <location>
        <begin position="1561"/>
        <end position="1602"/>
    </location>
</feature>
<evidence type="ECO:0000313" key="10">
    <source>
        <dbReference type="EMBL" id="CAH1778427.1"/>
    </source>
</evidence>
<feature type="compositionally biased region" description="Basic and acidic residues" evidence="6">
    <location>
        <begin position="1297"/>
        <end position="1307"/>
    </location>
</feature>
<dbReference type="InterPro" id="IPR014756">
    <property type="entry name" value="Ig_E-set"/>
</dbReference>
<name>A0A8S4NE28_OWEFU</name>
<dbReference type="GO" id="GO:0016020">
    <property type="term" value="C:membrane"/>
    <property type="evidence" value="ECO:0007669"/>
    <property type="project" value="UniProtKB-SubCell"/>
</dbReference>
<dbReference type="InterPro" id="IPR003886">
    <property type="entry name" value="NIDO_dom"/>
</dbReference>
<dbReference type="PANTHER" id="PTHR13802:SF52">
    <property type="entry name" value="MUCIN-4"/>
    <property type="match status" value="1"/>
</dbReference>
<evidence type="ECO:0000259" key="9">
    <source>
        <dbReference type="PROSITE" id="PS51233"/>
    </source>
</evidence>
<comment type="subcellular location">
    <subcellularLocation>
        <location evidence="1">Membrane</location>
    </subcellularLocation>
</comment>
<evidence type="ECO:0000313" key="11">
    <source>
        <dbReference type="Proteomes" id="UP000749559"/>
    </source>
</evidence>
<feature type="region of interest" description="Disordered" evidence="6">
    <location>
        <begin position="1232"/>
        <end position="1338"/>
    </location>
</feature>
<feature type="compositionally biased region" description="Polar residues" evidence="6">
    <location>
        <begin position="1325"/>
        <end position="1338"/>
    </location>
</feature>
<dbReference type="InterPro" id="IPR051495">
    <property type="entry name" value="Epithelial_Barrier/Signaling"/>
</dbReference>
<dbReference type="InterPro" id="IPR013783">
    <property type="entry name" value="Ig-like_fold"/>
</dbReference>
<dbReference type="SUPFAM" id="SSF81296">
    <property type="entry name" value="E set domains"/>
    <property type="match status" value="1"/>
</dbReference>
<dbReference type="PANTHER" id="PTHR13802">
    <property type="entry name" value="MUCIN 4-RELATED"/>
    <property type="match status" value="1"/>
</dbReference>
<organism evidence="10 11">
    <name type="scientific">Owenia fusiformis</name>
    <name type="common">Polychaete worm</name>
    <dbReference type="NCBI Taxonomy" id="6347"/>
    <lineage>
        <taxon>Eukaryota</taxon>
        <taxon>Metazoa</taxon>
        <taxon>Spiralia</taxon>
        <taxon>Lophotrochozoa</taxon>
        <taxon>Annelida</taxon>
        <taxon>Polychaeta</taxon>
        <taxon>Sedentaria</taxon>
        <taxon>Canalipalpata</taxon>
        <taxon>Sabellida</taxon>
        <taxon>Oweniida</taxon>
        <taxon>Oweniidae</taxon>
        <taxon>Owenia</taxon>
    </lineage>
</organism>
<protein>
    <recommendedName>
        <fullName evidence="12">Protein mesh</fullName>
    </recommendedName>
</protein>
<feature type="compositionally biased region" description="Polar residues" evidence="6">
    <location>
        <begin position="1728"/>
        <end position="1739"/>
    </location>
</feature>
<evidence type="ECO:0000256" key="1">
    <source>
        <dbReference type="ARBA" id="ARBA00004370"/>
    </source>
</evidence>
<dbReference type="Gene3D" id="2.60.40.10">
    <property type="entry name" value="Immunoglobulins"/>
    <property type="match status" value="1"/>
</dbReference>
<feature type="region of interest" description="Disordered" evidence="6">
    <location>
        <begin position="1370"/>
        <end position="1412"/>
    </location>
</feature>
<proteinExistence type="predicted"/>
<feature type="compositionally biased region" description="Basic and acidic residues" evidence="6">
    <location>
        <begin position="1517"/>
        <end position="1526"/>
    </location>
</feature>
<dbReference type="PROSITE" id="PS51233">
    <property type="entry name" value="VWFD"/>
    <property type="match status" value="1"/>
</dbReference>
<dbReference type="InterPro" id="IPR001846">
    <property type="entry name" value="VWF_type-D"/>
</dbReference>
<feature type="compositionally biased region" description="Low complexity" evidence="6">
    <location>
        <begin position="1740"/>
        <end position="1754"/>
    </location>
</feature>
<dbReference type="Pfam" id="PF23263">
    <property type="entry name" value="C8-3_MUC4"/>
    <property type="match status" value="1"/>
</dbReference>
<keyword evidence="3" id="KW-1133">Transmembrane helix</keyword>
<evidence type="ECO:0000259" key="8">
    <source>
        <dbReference type="PROSITE" id="PS51220"/>
    </source>
</evidence>
<feature type="domain" description="AMOP" evidence="7">
    <location>
        <begin position="551"/>
        <end position="698"/>
    </location>
</feature>
<feature type="compositionally biased region" description="Basic and acidic residues" evidence="6">
    <location>
        <begin position="1273"/>
        <end position="1289"/>
    </location>
</feature>
<dbReference type="Proteomes" id="UP000749559">
    <property type="component" value="Unassembled WGS sequence"/>
</dbReference>
<dbReference type="EMBL" id="CAIIXF020000002">
    <property type="protein sequence ID" value="CAH1778427.1"/>
    <property type="molecule type" value="Genomic_DNA"/>
</dbReference>
<dbReference type="Pfam" id="PF06119">
    <property type="entry name" value="NIDO"/>
    <property type="match status" value="1"/>
</dbReference>
<feature type="compositionally biased region" description="Low complexity" evidence="6">
    <location>
        <begin position="1604"/>
        <end position="1644"/>
    </location>
</feature>
<dbReference type="SMART" id="SM00723">
    <property type="entry name" value="AMOP"/>
    <property type="match status" value="1"/>
</dbReference>
<dbReference type="SMART" id="SM00539">
    <property type="entry name" value="NIDO"/>
    <property type="match status" value="1"/>
</dbReference>
<dbReference type="PROSITE" id="PS51220">
    <property type="entry name" value="NIDO"/>
    <property type="match status" value="1"/>
</dbReference>
<evidence type="ECO:0000256" key="5">
    <source>
        <dbReference type="ARBA" id="ARBA00023157"/>
    </source>
</evidence>
<evidence type="ECO:0000256" key="4">
    <source>
        <dbReference type="ARBA" id="ARBA00023136"/>
    </source>
</evidence>
<feature type="compositionally biased region" description="Basic and acidic residues" evidence="6">
    <location>
        <begin position="1314"/>
        <end position="1324"/>
    </location>
</feature>
<keyword evidence="5" id="KW-1015">Disulfide bond</keyword>
<dbReference type="Pfam" id="PF03782">
    <property type="entry name" value="AMOP"/>
    <property type="match status" value="1"/>
</dbReference>
<accession>A0A8S4NE28</accession>
<keyword evidence="4" id="KW-0472">Membrane</keyword>
<evidence type="ECO:0000256" key="2">
    <source>
        <dbReference type="ARBA" id="ARBA00022692"/>
    </source>
</evidence>
<feature type="compositionally biased region" description="Polar residues" evidence="6">
    <location>
        <begin position="1647"/>
        <end position="1664"/>
    </location>
</feature>
<keyword evidence="2" id="KW-0812">Transmembrane</keyword>
<dbReference type="OrthoDB" id="6051552at2759"/>
<evidence type="ECO:0000256" key="3">
    <source>
        <dbReference type="ARBA" id="ARBA00022989"/>
    </source>
</evidence>
<keyword evidence="11" id="KW-1185">Reference proteome</keyword>
<dbReference type="Pfam" id="PF00094">
    <property type="entry name" value="VWD"/>
    <property type="match status" value="1"/>
</dbReference>
<dbReference type="InterPro" id="IPR056619">
    <property type="entry name" value="C8-3_MUC4"/>
</dbReference>
<dbReference type="PROSITE" id="PS50856">
    <property type="entry name" value="AMOP"/>
    <property type="match status" value="1"/>
</dbReference>
<feature type="compositionally biased region" description="Polar residues" evidence="6">
    <location>
        <begin position="1370"/>
        <end position="1390"/>
    </location>
</feature>
<feature type="domain" description="VWFD" evidence="9">
    <location>
        <begin position="710"/>
        <end position="914"/>
    </location>
</feature>
<feature type="region of interest" description="Disordered" evidence="6">
    <location>
        <begin position="1491"/>
        <end position="1845"/>
    </location>
</feature>
<feature type="compositionally biased region" description="Basic and acidic residues" evidence="6">
    <location>
        <begin position="1769"/>
        <end position="1829"/>
    </location>
</feature>
<evidence type="ECO:0008006" key="12">
    <source>
        <dbReference type="Google" id="ProtNLM"/>
    </source>
</evidence>
<feature type="compositionally biased region" description="Polar residues" evidence="6">
    <location>
        <begin position="1671"/>
        <end position="1690"/>
    </location>
</feature>
<evidence type="ECO:0000256" key="6">
    <source>
        <dbReference type="SAM" id="MobiDB-lite"/>
    </source>
</evidence>
<feature type="domain" description="NIDO" evidence="8">
    <location>
        <begin position="172"/>
        <end position="323"/>
    </location>
</feature>
<dbReference type="GO" id="GO:0007160">
    <property type="term" value="P:cell-matrix adhesion"/>
    <property type="evidence" value="ECO:0007669"/>
    <property type="project" value="InterPro"/>
</dbReference>